<reference evidence="4" key="1">
    <citation type="journal article" date="2009" name="Virology">
        <title>Peruvian horse sickness virus and Yunnan orbivirus, isolated from vertebrates and mosquitoes in Peru and Australia.</title>
        <authorList>
            <person name="Attoui H."/>
            <person name="Mendez-Lopez M.R."/>
            <person name="Rao S."/>
            <person name="Hurtado-Alendes A."/>
            <person name="Lizaraso-Caparo F."/>
            <person name="Jaafar F.M."/>
            <person name="Samuel A.R."/>
            <person name="Belhouchet M."/>
            <person name="Pritchard L.I."/>
            <person name="Melville L."/>
            <person name="Weir R.P."/>
            <person name="Hyatt A.D."/>
            <person name="Davis S.S."/>
            <person name="Lunt R."/>
            <person name="Calisher C.H."/>
            <person name="Tesh R.B."/>
            <person name="Fujita R."/>
            <person name="Mertens P.P."/>
        </authorList>
    </citation>
    <scope>NUCLEOTIDE SEQUENCE</scope>
    <source>
        <strain evidence="4">Elsey</strain>
    </source>
</reference>
<name>D2D0B6_9REOV</name>
<feature type="transmembrane region" description="Helical" evidence="3">
    <location>
        <begin position="124"/>
        <end position="145"/>
    </location>
</feature>
<evidence type="ECO:0000256" key="1">
    <source>
        <dbReference type="ARBA" id="ARBA00006302"/>
    </source>
</evidence>
<keyword evidence="3" id="KW-0812">Transmembrane</keyword>
<proteinExistence type="inferred from homology"/>
<feature type="region of interest" description="Disordered" evidence="2">
    <location>
        <begin position="226"/>
        <end position="255"/>
    </location>
</feature>
<evidence type="ECO:0000313" key="4">
    <source>
        <dbReference type="EMBL" id="ACO53602.1"/>
    </source>
</evidence>
<keyword evidence="3" id="KW-1133">Transmembrane helix</keyword>
<dbReference type="EMBL" id="FJ225399">
    <property type="protein sequence ID" value="ACO53602.1"/>
    <property type="molecule type" value="Genomic_RNA"/>
</dbReference>
<comment type="similarity">
    <text evidence="1">Belongs to the orbivirus NS3 family.</text>
</comment>
<accession>D2D0B6</accession>
<keyword evidence="3" id="KW-0472">Membrane</keyword>
<protein>
    <submittedName>
        <fullName evidence="4">NS3</fullName>
    </submittedName>
</protein>
<evidence type="ECO:0000256" key="3">
    <source>
        <dbReference type="SAM" id="Phobius"/>
    </source>
</evidence>
<feature type="transmembrane region" description="Helical" evidence="3">
    <location>
        <begin position="165"/>
        <end position="187"/>
    </location>
</feature>
<sequence>MMPAALSMTKRENPIPLLTVVPATAPRFDEITDLIPSKGEKEEVKITMSETMNAKTTALEVLSSALGNGSGTDEITRRERSAFGAATQALNEEENTRRLKVYMNEQILPKLKNKLMTVTYKYRIWLAVEIVLAIFSMVVFGVMAVNEAESEINSWLQNKLGVKVGLSAVSLGCTFALLFASRSAGALKETVKRMKREITKRETYNHIAGTMAAGTERRVENSESRVSNHLNPPWINAPGTTNDVPGWQLGPLKEG</sequence>
<organism evidence="4">
    <name type="scientific">Peruvian horse sickness virus</name>
    <dbReference type="NCBI Taxonomy" id="356862"/>
    <lineage>
        <taxon>Viruses</taxon>
        <taxon>Riboviria</taxon>
        <taxon>Orthornavirae</taxon>
        <taxon>Duplornaviricota</taxon>
        <taxon>Resentoviricetes</taxon>
        <taxon>Reovirales</taxon>
        <taxon>Sedoreoviridae</taxon>
        <taxon>Orbivirus</taxon>
        <taxon>Orbivirus gammaequi</taxon>
    </lineage>
</organism>
<dbReference type="InterPro" id="IPR002565">
    <property type="entry name" value="Orbi_NS3"/>
</dbReference>
<dbReference type="Pfam" id="PF01616">
    <property type="entry name" value="Orbi_NS3"/>
    <property type="match status" value="1"/>
</dbReference>
<evidence type="ECO:0000256" key="2">
    <source>
        <dbReference type="SAM" id="MobiDB-lite"/>
    </source>
</evidence>